<evidence type="ECO:0000256" key="1">
    <source>
        <dbReference type="SAM" id="MobiDB-lite"/>
    </source>
</evidence>
<dbReference type="RefSeq" id="XP_032832077.1">
    <property type="nucleotide sequence ID" value="XM_032976186.1"/>
</dbReference>
<feature type="compositionally biased region" description="Basic and acidic residues" evidence="1">
    <location>
        <begin position="120"/>
        <end position="132"/>
    </location>
</feature>
<gene>
    <name evidence="3" type="primary">LOC116955173</name>
</gene>
<name>A0AAJ7U9D6_PETMA</name>
<keyword evidence="2" id="KW-1185">Reference proteome</keyword>
<sequence length="132" mass="13340">MTPEQALAHKWLQDIGTGEPGQPGAAAVKTTATTTTTTAAATTITTTTITTTVAGITTTYTTTATATITVVATANLGLVSLCDRKNDGTSAAAVPRSTPAQPSLILASAAKTEIAEESMEEKTELRGSELSA</sequence>
<accession>A0AAJ7U9D6</accession>
<evidence type="ECO:0000313" key="2">
    <source>
        <dbReference type="Proteomes" id="UP001318040"/>
    </source>
</evidence>
<dbReference type="Proteomes" id="UP001318040">
    <property type="component" value="Chromosome 58"/>
</dbReference>
<dbReference type="KEGG" id="pmrn:116955173"/>
<feature type="region of interest" description="Disordered" evidence="1">
    <location>
        <begin position="113"/>
        <end position="132"/>
    </location>
</feature>
<evidence type="ECO:0000313" key="3">
    <source>
        <dbReference type="RefSeq" id="XP_032832077.1"/>
    </source>
</evidence>
<protein>
    <submittedName>
        <fullName evidence="3">Syndecan-3-like</fullName>
    </submittedName>
</protein>
<proteinExistence type="predicted"/>
<reference evidence="3" key="1">
    <citation type="submission" date="2025-08" db="UniProtKB">
        <authorList>
            <consortium name="RefSeq"/>
        </authorList>
    </citation>
    <scope>IDENTIFICATION</scope>
    <source>
        <tissue evidence="3">Sperm</tissue>
    </source>
</reference>
<organism evidence="2 3">
    <name type="scientific">Petromyzon marinus</name>
    <name type="common">Sea lamprey</name>
    <dbReference type="NCBI Taxonomy" id="7757"/>
    <lineage>
        <taxon>Eukaryota</taxon>
        <taxon>Metazoa</taxon>
        <taxon>Chordata</taxon>
        <taxon>Craniata</taxon>
        <taxon>Vertebrata</taxon>
        <taxon>Cyclostomata</taxon>
        <taxon>Hyperoartia</taxon>
        <taxon>Petromyzontiformes</taxon>
        <taxon>Petromyzontidae</taxon>
        <taxon>Petromyzon</taxon>
    </lineage>
</organism>
<dbReference type="AlphaFoldDB" id="A0AAJ7U9D6"/>